<dbReference type="Proteomes" id="UP000284660">
    <property type="component" value="Unassembled WGS sequence"/>
</dbReference>
<evidence type="ECO:0000313" key="6">
    <source>
        <dbReference type="Proteomes" id="UP000284660"/>
    </source>
</evidence>
<gene>
    <name evidence="3" type="ORF">DW782_10585</name>
    <name evidence="1" type="ORF">ERS852429_01806</name>
    <name evidence="4" type="ORF">FSA05_13210</name>
    <name evidence="2" type="ORF">PN612_11595</name>
</gene>
<name>A0A173TX63_PARDI</name>
<dbReference type="Proteomes" id="UP001211522">
    <property type="component" value="Unassembled WGS sequence"/>
</dbReference>
<dbReference type="EMBL" id="JAQMPX010000083">
    <property type="protein sequence ID" value="MDB9139149.1"/>
    <property type="molecule type" value="Genomic_DNA"/>
</dbReference>
<proteinExistence type="predicted"/>
<dbReference type="EMBL" id="QSJN01000005">
    <property type="protein sequence ID" value="RHD75101.1"/>
    <property type="molecule type" value="Genomic_DNA"/>
</dbReference>
<reference evidence="3 6" key="2">
    <citation type="submission" date="2018-08" db="EMBL/GenBank/DDBJ databases">
        <title>A genome reference for cultivated species of the human gut microbiota.</title>
        <authorList>
            <person name="Zou Y."/>
            <person name="Xue W."/>
            <person name="Luo G."/>
        </authorList>
    </citation>
    <scope>NUCLEOTIDE SEQUENCE [LARGE SCALE GENOMIC DNA]</scope>
    <source>
        <strain evidence="3 6">AM30-4</strain>
    </source>
</reference>
<protein>
    <recommendedName>
        <fullName evidence="8">Major fimbrial subunit protein N-terminal domain-containing protein</fullName>
    </recommendedName>
</protein>
<sequence>MEIKTIISSICLLLLAVSCSMDDDALRDIEKGHSGSVVIEEGEVALSMKVSLFSLETKSLSGAGTLPASMDEAKIDNCTLIFFEGGQVNSIMEGLFVNSENYIVKKKNGTEDDWAKVIVKVKKPSPYSVMVIANSSKSFAGCQSESDINDIIQDNKDALVKVGKMNINFDSNFAGYATIREALEKPLEVGPVPLSQLTARIELAEFNVSGFQGASVQEKITVTGVDLLNLNPESYTTNEQTHKNATYLQENKTCNVEVYDGVSELPSTYSFVENKNVLSFYSFRNLAAAESDQVKIQVRFKVGNSEERTTRQFVINKEGNILHGVKSGYVYRLVVNMTIIGDKVETELLCYTRDWLNNTISIPMEDN</sequence>
<dbReference type="PROSITE" id="PS51257">
    <property type="entry name" value="PROKAR_LIPOPROTEIN"/>
    <property type="match status" value="1"/>
</dbReference>
<dbReference type="RefSeq" id="WP_005866603.1">
    <property type="nucleotide sequence ID" value="NZ_CAXSKO010000025.1"/>
</dbReference>
<reference evidence="2" key="4">
    <citation type="submission" date="2023-01" db="EMBL/GenBank/DDBJ databases">
        <title>Human gut microbiome strain richness.</title>
        <authorList>
            <person name="Chen-Liaw A."/>
        </authorList>
    </citation>
    <scope>NUCLEOTIDE SEQUENCE</scope>
    <source>
        <strain evidence="2">D35st1_E5_D35t1_190705</strain>
    </source>
</reference>
<dbReference type="AlphaFoldDB" id="A0A173TX63"/>
<reference evidence="4 7" key="3">
    <citation type="submission" date="2019-07" db="EMBL/GenBank/DDBJ databases">
        <title>Genome sequencing of Parabacteroides distasonis iSURF_7.</title>
        <authorList>
            <person name="Degefu H.N."/>
            <person name="Ruoff K.L."/>
            <person name="Price C.E."/>
            <person name="Valls R.A."/>
            <person name="O'Toole G.A."/>
        </authorList>
    </citation>
    <scope>NUCLEOTIDE SEQUENCE [LARGE SCALE GENOMIC DNA]</scope>
    <source>
        <strain evidence="4 7">CFPLTA003_1B</strain>
    </source>
</reference>
<evidence type="ECO:0000313" key="7">
    <source>
        <dbReference type="Proteomes" id="UP000315827"/>
    </source>
</evidence>
<dbReference type="EMBL" id="CYXP01000003">
    <property type="protein sequence ID" value="CUN06920.1"/>
    <property type="molecule type" value="Genomic_DNA"/>
</dbReference>
<evidence type="ECO:0000313" key="4">
    <source>
        <dbReference type="EMBL" id="TWV60636.1"/>
    </source>
</evidence>
<dbReference type="Gene3D" id="2.60.40.2580">
    <property type="match status" value="1"/>
</dbReference>
<accession>A0A173TX63</accession>
<dbReference type="Proteomes" id="UP000315827">
    <property type="component" value="Unassembled WGS sequence"/>
</dbReference>
<reference evidence="1 5" key="1">
    <citation type="submission" date="2015-09" db="EMBL/GenBank/DDBJ databases">
        <authorList>
            <consortium name="Pathogen Informatics"/>
        </authorList>
    </citation>
    <scope>NUCLEOTIDE SEQUENCE [LARGE SCALE GENOMIC DNA]</scope>
    <source>
        <strain evidence="1 5">2789STDY5608872</strain>
    </source>
</reference>
<dbReference type="EMBL" id="VOHW01000008">
    <property type="protein sequence ID" value="TWV60636.1"/>
    <property type="molecule type" value="Genomic_DNA"/>
</dbReference>
<evidence type="ECO:0000313" key="2">
    <source>
        <dbReference type="EMBL" id="MDB9139149.1"/>
    </source>
</evidence>
<evidence type="ECO:0008006" key="8">
    <source>
        <dbReference type="Google" id="ProtNLM"/>
    </source>
</evidence>
<evidence type="ECO:0000313" key="1">
    <source>
        <dbReference type="EMBL" id="CUN06920.1"/>
    </source>
</evidence>
<organism evidence="1 5">
    <name type="scientific">Parabacteroides distasonis</name>
    <dbReference type="NCBI Taxonomy" id="823"/>
    <lineage>
        <taxon>Bacteria</taxon>
        <taxon>Pseudomonadati</taxon>
        <taxon>Bacteroidota</taxon>
        <taxon>Bacteroidia</taxon>
        <taxon>Bacteroidales</taxon>
        <taxon>Tannerellaceae</taxon>
        <taxon>Parabacteroides</taxon>
    </lineage>
</organism>
<evidence type="ECO:0000313" key="3">
    <source>
        <dbReference type="EMBL" id="RHD75101.1"/>
    </source>
</evidence>
<evidence type="ECO:0000313" key="5">
    <source>
        <dbReference type="Proteomes" id="UP000095591"/>
    </source>
</evidence>
<dbReference type="Proteomes" id="UP000095591">
    <property type="component" value="Unassembled WGS sequence"/>
</dbReference>